<dbReference type="CDD" id="cd00086">
    <property type="entry name" value="homeodomain"/>
    <property type="match status" value="1"/>
</dbReference>
<reference evidence="12" key="1">
    <citation type="submission" date="2025-08" db="UniProtKB">
        <authorList>
            <consortium name="RefSeq"/>
        </authorList>
    </citation>
    <scope>IDENTIFICATION</scope>
    <source>
        <tissue evidence="12">Whole body</tissue>
    </source>
</reference>
<accession>A0AAJ7WGH9</accession>
<keyword evidence="3" id="KW-0217">Developmental protein</keyword>
<evidence type="ECO:0000256" key="7">
    <source>
        <dbReference type="PROSITE-ProRule" id="PRU00108"/>
    </source>
</evidence>
<dbReference type="GeneID" id="108632246"/>
<dbReference type="Gene3D" id="1.10.10.60">
    <property type="entry name" value="Homeodomain-like"/>
    <property type="match status" value="1"/>
</dbReference>
<evidence type="ECO:0000259" key="10">
    <source>
        <dbReference type="PROSITE" id="PS50071"/>
    </source>
</evidence>
<dbReference type="CTD" id="43664"/>
<dbReference type="InterPro" id="IPR009057">
    <property type="entry name" value="Homeodomain-like_sf"/>
</dbReference>
<evidence type="ECO:0000256" key="9">
    <source>
        <dbReference type="SAM" id="MobiDB-lite"/>
    </source>
</evidence>
<dbReference type="GO" id="GO:0000978">
    <property type="term" value="F:RNA polymerase II cis-regulatory region sequence-specific DNA binding"/>
    <property type="evidence" value="ECO:0007669"/>
    <property type="project" value="TreeGrafter"/>
</dbReference>
<dbReference type="FunFam" id="1.10.10.60:FF:000679">
    <property type="entry name" value="Homeobox protein aristaless"/>
    <property type="match status" value="1"/>
</dbReference>
<evidence type="ECO:0000256" key="3">
    <source>
        <dbReference type="ARBA" id="ARBA00022473"/>
    </source>
</evidence>
<feature type="region of interest" description="Disordered" evidence="9">
    <location>
        <begin position="130"/>
        <end position="155"/>
    </location>
</feature>
<protein>
    <submittedName>
        <fullName evidence="12">Pituitary homeobox 2 isoform X2</fullName>
    </submittedName>
</protein>
<dbReference type="SUPFAM" id="SSF46689">
    <property type="entry name" value="Homeodomain-like"/>
    <property type="match status" value="1"/>
</dbReference>
<organism evidence="11 12">
    <name type="scientific">Ceratina calcarata</name>
    <dbReference type="NCBI Taxonomy" id="156304"/>
    <lineage>
        <taxon>Eukaryota</taxon>
        <taxon>Metazoa</taxon>
        <taxon>Ecdysozoa</taxon>
        <taxon>Arthropoda</taxon>
        <taxon>Hexapoda</taxon>
        <taxon>Insecta</taxon>
        <taxon>Pterygota</taxon>
        <taxon>Neoptera</taxon>
        <taxon>Endopterygota</taxon>
        <taxon>Hymenoptera</taxon>
        <taxon>Apocrita</taxon>
        <taxon>Aculeata</taxon>
        <taxon>Apoidea</taxon>
        <taxon>Anthophila</taxon>
        <taxon>Apidae</taxon>
        <taxon>Ceratina</taxon>
        <taxon>Zadontomerus</taxon>
    </lineage>
</organism>
<evidence type="ECO:0000256" key="1">
    <source>
        <dbReference type="ARBA" id="ARBA00004123"/>
    </source>
</evidence>
<dbReference type="GO" id="GO:0000981">
    <property type="term" value="F:DNA-binding transcription factor activity, RNA polymerase II-specific"/>
    <property type="evidence" value="ECO:0007669"/>
    <property type="project" value="TreeGrafter"/>
</dbReference>
<evidence type="ECO:0000256" key="2">
    <source>
        <dbReference type="ARBA" id="ARBA00006503"/>
    </source>
</evidence>
<proteinExistence type="inferred from homology"/>
<name>A0AAJ7WGH9_9HYME</name>
<comment type="similarity">
    <text evidence="2">Belongs to the paired homeobox family. Bicoid subfamily.</text>
</comment>
<evidence type="ECO:0000313" key="12">
    <source>
        <dbReference type="RefSeq" id="XP_026675342.1"/>
    </source>
</evidence>
<keyword evidence="11" id="KW-1185">Reference proteome</keyword>
<dbReference type="InterPro" id="IPR001356">
    <property type="entry name" value="HD"/>
</dbReference>
<evidence type="ECO:0000256" key="5">
    <source>
        <dbReference type="ARBA" id="ARBA00023155"/>
    </source>
</evidence>
<dbReference type="PROSITE" id="PS50071">
    <property type="entry name" value="HOMEOBOX_2"/>
    <property type="match status" value="1"/>
</dbReference>
<dbReference type="PANTHER" id="PTHR45882:SF3">
    <property type="entry name" value="PITUITARY HOMEOBOX HOMOLOG PTX1"/>
    <property type="match status" value="1"/>
</dbReference>
<comment type="subcellular location">
    <subcellularLocation>
        <location evidence="1 7 8">Nucleus</location>
    </subcellularLocation>
</comment>
<evidence type="ECO:0000256" key="6">
    <source>
        <dbReference type="ARBA" id="ARBA00023242"/>
    </source>
</evidence>
<feature type="DNA-binding region" description="Homeobox" evidence="7">
    <location>
        <begin position="151"/>
        <end position="210"/>
    </location>
</feature>
<keyword evidence="5 7" id="KW-0371">Homeobox</keyword>
<dbReference type="AlphaFoldDB" id="A0AAJ7WGH9"/>
<evidence type="ECO:0000256" key="8">
    <source>
        <dbReference type="RuleBase" id="RU000682"/>
    </source>
</evidence>
<gene>
    <name evidence="12" type="primary">LOC108632246</name>
</gene>
<keyword evidence="4 7" id="KW-0238">DNA-binding</keyword>
<keyword evidence="6 7" id="KW-0539">Nucleus</keyword>
<dbReference type="RefSeq" id="XP_026675342.1">
    <property type="nucleotide sequence ID" value="XM_026819541.1"/>
</dbReference>
<evidence type="ECO:0000313" key="11">
    <source>
        <dbReference type="Proteomes" id="UP000694925"/>
    </source>
</evidence>
<dbReference type="SMART" id="SM00389">
    <property type="entry name" value="HOX"/>
    <property type="match status" value="1"/>
</dbReference>
<dbReference type="GO" id="GO:0005634">
    <property type="term" value="C:nucleus"/>
    <property type="evidence" value="ECO:0007669"/>
    <property type="project" value="UniProtKB-SubCell"/>
</dbReference>
<dbReference type="GO" id="GO:0009653">
    <property type="term" value="P:anatomical structure morphogenesis"/>
    <property type="evidence" value="ECO:0007669"/>
    <property type="project" value="TreeGrafter"/>
</dbReference>
<dbReference type="Proteomes" id="UP000694925">
    <property type="component" value="Unplaced"/>
</dbReference>
<evidence type="ECO:0000256" key="4">
    <source>
        <dbReference type="ARBA" id="ARBA00023125"/>
    </source>
</evidence>
<dbReference type="PANTHER" id="PTHR45882">
    <property type="entry name" value="PITUITARY HOMEOBOX HOMOLOG PTX1"/>
    <property type="match status" value="1"/>
</dbReference>
<dbReference type="Pfam" id="PF00046">
    <property type="entry name" value="Homeodomain"/>
    <property type="match status" value="1"/>
</dbReference>
<feature type="domain" description="Homeobox" evidence="10">
    <location>
        <begin position="149"/>
        <end position="209"/>
    </location>
</feature>
<sequence length="416" mass="44540">MPSVFLQTMDRANNGDGTGNGLELATGASDLCLQDLMPGNNGTSGLIHHNAMGIHGEHHLHSGIHHLHPSSGHLGLNSGSSGGHHATGGHHETGVGVGVTGSMQLHEPLEKLKHVGSPDVKHEMNVVTSDGSLSAVNAANEDKDGEKKKRPRRQRTHFTTHQLHYLEASFTKNRYPDMTLREEIGVCIKLPEPRVRVWFKNRRAKWRKQTRNANAAADSVDFKPNFGAGLNTFIGQSFADTESLYTSYGYNSWASKVPSPLTTKNFPWVNSLPLTHSQMSPVNCFNPTTSTNHMGHQGAIIPMSGTTGQINSSGSGGACPYGGPPGPHAPYGPPVYPHHHYRTENCTMMASNNYRDSIASLRLKASLNTSPFGTPVSGPASPVGSRAPSVGSLSACQYAIEASQNSPNSVEARAQV</sequence>